<dbReference type="OrthoDB" id="2011769at2759"/>
<dbReference type="PRINTS" id="PR00328">
    <property type="entry name" value="SAR1GTPBP"/>
</dbReference>
<feature type="binding site" evidence="13">
    <location>
        <begin position="24"/>
        <end position="31"/>
    </location>
    <ligand>
        <name>GTP</name>
        <dbReference type="ChEBI" id="CHEBI:37565"/>
    </ligand>
</feature>
<keyword evidence="5" id="KW-0519">Myristate</keyword>
<evidence type="ECO:0000256" key="11">
    <source>
        <dbReference type="ARBA" id="ARBA00023288"/>
    </source>
</evidence>
<name>A0A8T2QRM9_CERRI</name>
<evidence type="ECO:0000256" key="12">
    <source>
        <dbReference type="ARBA" id="ARBA00053326"/>
    </source>
</evidence>
<dbReference type="SMART" id="SM00178">
    <property type="entry name" value="SAR"/>
    <property type="match status" value="1"/>
</dbReference>
<keyword evidence="7" id="KW-0931">ER-Golgi transport</keyword>
<keyword evidence="11" id="KW-0449">Lipoprotein</keyword>
<dbReference type="InterPro" id="IPR027417">
    <property type="entry name" value="P-loop_NTPase"/>
</dbReference>
<dbReference type="Pfam" id="PF00025">
    <property type="entry name" value="Arf"/>
    <property type="match status" value="1"/>
</dbReference>
<feature type="binding site" evidence="13">
    <location>
        <position position="70"/>
    </location>
    <ligand>
        <name>GTP</name>
        <dbReference type="ChEBI" id="CHEBI:37565"/>
    </ligand>
</feature>
<dbReference type="EMBL" id="CM035438">
    <property type="protein sequence ID" value="KAH7286234.1"/>
    <property type="molecule type" value="Genomic_DNA"/>
</dbReference>
<keyword evidence="17" id="KW-1185">Reference proteome</keyword>
<evidence type="ECO:0000256" key="2">
    <source>
        <dbReference type="ARBA" id="ARBA00010290"/>
    </source>
</evidence>
<dbReference type="SMART" id="SM00175">
    <property type="entry name" value="RAB"/>
    <property type="match status" value="1"/>
</dbReference>
<evidence type="ECO:0000256" key="10">
    <source>
        <dbReference type="ARBA" id="ARBA00023134"/>
    </source>
</evidence>
<dbReference type="InterPro" id="IPR024156">
    <property type="entry name" value="Small_GTPase_ARF"/>
</dbReference>
<keyword evidence="6 13" id="KW-0547">Nucleotide-binding</keyword>
<evidence type="ECO:0000256" key="1">
    <source>
        <dbReference type="ARBA" id="ARBA00004555"/>
    </source>
</evidence>
<feature type="binding site" evidence="14">
    <location>
        <position position="31"/>
    </location>
    <ligand>
        <name>Mg(2+)</name>
        <dbReference type="ChEBI" id="CHEBI:18420"/>
    </ligand>
</feature>
<evidence type="ECO:0000256" key="3">
    <source>
        <dbReference type="ARBA" id="ARBA00022448"/>
    </source>
</evidence>
<dbReference type="PANTHER" id="PTHR11711">
    <property type="entry name" value="ADP RIBOSYLATION FACTOR-RELATED"/>
    <property type="match status" value="1"/>
</dbReference>
<evidence type="ECO:0000256" key="14">
    <source>
        <dbReference type="PIRSR" id="PIRSR606689-2"/>
    </source>
</evidence>
<dbReference type="GO" id="GO:0005794">
    <property type="term" value="C:Golgi apparatus"/>
    <property type="evidence" value="ECO:0007669"/>
    <property type="project" value="UniProtKB-SubCell"/>
</dbReference>
<evidence type="ECO:0008006" key="18">
    <source>
        <dbReference type="Google" id="ProtNLM"/>
    </source>
</evidence>
<dbReference type="SMART" id="SM00177">
    <property type="entry name" value="ARF"/>
    <property type="match status" value="1"/>
</dbReference>
<dbReference type="SUPFAM" id="SSF52540">
    <property type="entry name" value="P-loop containing nucleoside triphosphate hydrolases"/>
    <property type="match status" value="1"/>
</dbReference>
<evidence type="ECO:0000256" key="6">
    <source>
        <dbReference type="ARBA" id="ARBA00022741"/>
    </source>
</evidence>
<evidence type="ECO:0000256" key="15">
    <source>
        <dbReference type="RuleBase" id="RU003925"/>
    </source>
</evidence>
<evidence type="ECO:0000256" key="4">
    <source>
        <dbReference type="ARBA" id="ARBA00022528"/>
    </source>
</evidence>
<keyword evidence="14" id="KW-0460">Magnesium</keyword>
<dbReference type="Proteomes" id="UP000825935">
    <property type="component" value="Chromosome 33"/>
</dbReference>
<keyword evidence="4" id="KW-0150">Chloroplast</keyword>
<dbReference type="AlphaFoldDB" id="A0A8T2QRM9"/>
<evidence type="ECO:0000313" key="16">
    <source>
        <dbReference type="EMBL" id="KAH7286234.1"/>
    </source>
</evidence>
<comment type="caution">
    <text evidence="16">The sequence shown here is derived from an EMBL/GenBank/DDBJ whole genome shotgun (WGS) entry which is preliminary data.</text>
</comment>
<dbReference type="CDD" id="cd04151">
    <property type="entry name" value="Arl1"/>
    <property type="match status" value="1"/>
</dbReference>
<dbReference type="GO" id="GO:0046872">
    <property type="term" value="F:metal ion binding"/>
    <property type="evidence" value="ECO:0007669"/>
    <property type="project" value="UniProtKB-KW"/>
</dbReference>
<dbReference type="GO" id="GO:0003924">
    <property type="term" value="F:GTPase activity"/>
    <property type="evidence" value="ECO:0007669"/>
    <property type="project" value="InterPro"/>
</dbReference>
<dbReference type="InterPro" id="IPR005225">
    <property type="entry name" value="Small_GTP-bd"/>
</dbReference>
<accession>A0A8T2QRM9</accession>
<dbReference type="PROSITE" id="PS51417">
    <property type="entry name" value="ARF"/>
    <property type="match status" value="1"/>
</dbReference>
<dbReference type="GO" id="GO:0015031">
    <property type="term" value="P:protein transport"/>
    <property type="evidence" value="ECO:0007669"/>
    <property type="project" value="UniProtKB-KW"/>
</dbReference>
<gene>
    <name evidence="16" type="ORF">KP509_33G065200</name>
</gene>
<evidence type="ECO:0000256" key="13">
    <source>
        <dbReference type="PIRSR" id="PIRSR606689-1"/>
    </source>
</evidence>
<feature type="binding site" evidence="13">
    <location>
        <begin position="126"/>
        <end position="129"/>
    </location>
    <ligand>
        <name>GTP</name>
        <dbReference type="ChEBI" id="CHEBI:37565"/>
    </ligand>
</feature>
<comment type="similarity">
    <text evidence="2 15">Belongs to the small GTPase superfamily. Arf family.</text>
</comment>
<keyword evidence="14" id="KW-0479">Metal-binding</keyword>
<dbReference type="InterPro" id="IPR006689">
    <property type="entry name" value="Small_GTPase_ARF/SAR"/>
</dbReference>
<keyword evidence="8" id="KW-0653">Protein transport</keyword>
<protein>
    <recommendedName>
        <fullName evidence="18">ADP-ribosylation factor 1</fullName>
    </recommendedName>
</protein>
<evidence type="ECO:0000313" key="17">
    <source>
        <dbReference type="Proteomes" id="UP000825935"/>
    </source>
</evidence>
<proteinExistence type="inferred from homology"/>
<keyword evidence="3" id="KW-0813">Transport</keyword>
<keyword evidence="9" id="KW-0333">Golgi apparatus</keyword>
<evidence type="ECO:0000256" key="9">
    <source>
        <dbReference type="ARBA" id="ARBA00023034"/>
    </source>
</evidence>
<organism evidence="16 17">
    <name type="scientific">Ceratopteris richardii</name>
    <name type="common">Triangle waterfern</name>
    <dbReference type="NCBI Taxonomy" id="49495"/>
    <lineage>
        <taxon>Eukaryota</taxon>
        <taxon>Viridiplantae</taxon>
        <taxon>Streptophyta</taxon>
        <taxon>Embryophyta</taxon>
        <taxon>Tracheophyta</taxon>
        <taxon>Polypodiopsida</taxon>
        <taxon>Polypodiidae</taxon>
        <taxon>Polypodiales</taxon>
        <taxon>Pteridineae</taxon>
        <taxon>Pteridaceae</taxon>
        <taxon>Parkerioideae</taxon>
        <taxon>Ceratopteris</taxon>
    </lineage>
</organism>
<dbReference type="GO" id="GO:0016192">
    <property type="term" value="P:vesicle-mediated transport"/>
    <property type="evidence" value="ECO:0007669"/>
    <property type="project" value="UniProtKB-KW"/>
</dbReference>
<keyword evidence="4" id="KW-0934">Plastid</keyword>
<evidence type="ECO:0000256" key="8">
    <source>
        <dbReference type="ARBA" id="ARBA00022927"/>
    </source>
</evidence>
<reference evidence="16" key="1">
    <citation type="submission" date="2021-08" db="EMBL/GenBank/DDBJ databases">
        <title>WGS assembly of Ceratopteris richardii.</title>
        <authorList>
            <person name="Marchant D.B."/>
            <person name="Chen G."/>
            <person name="Jenkins J."/>
            <person name="Shu S."/>
            <person name="Leebens-Mack J."/>
            <person name="Grimwood J."/>
            <person name="Schmutz J."/>
            <person name="Soltis P."/>
            <person name="Soltis D."/>
            <person name="Chen Z.-H."/>
        </authorList>
    </citation>
    <scope>NUCLEOTIDE SEQUENCE</scope>
    <source>
        <strain evidence="16">Whitten #5841</strain>
        <tissue evidence="16">Leaf</tissue>
    </source>
</reference>
<keyword evidence="10 13" id="KW-0342">GTP-binding</keyword>
<dbReference type="FunFam" id="3.40.50.300:FF:000510">
    <property type="entry name" value="ADP-ribosylation factor 1"/>
    <property type="match status" value="1"/>
</dbReference>
<dbReference type="Gene3D" id="3.40.50.300">
    <property type="entry name" value="P-loop containing nucleotide triphosphate hydrolases"/>
    <property type="match status" value="1"/>
</dbReference>
<evidence type="ECO:0000256" key="5">
    <source>
        <dbReference type="ARBA" id="ARBA00022707"/>
    </source>
</evidence>
<comment type="function">
    <text evidence="12">GTP-binding protein involved in protein trafficking; may modulate vesicle budding and uncoating within the Golgi apparatus.</text>
</comment>
<dbReference type="OMA" id="MGAGMSW"/>
<evidence type="ECO:0000256" key="7">
    <source>
        <dbReference type="ARBA" id="ARBA00022892"/>
    </source>
</evidence>
<dbReference type="NCBIfam" id="TIGR00231">
    <property type="entry name" value="small_GTP"/>
    <property type="match status" value="1"/>
</dbReference>
<sequence length="181" mass="20377">MGLLFSRIFSSLFGEREARILVLGLDNAGKTTILYRLQVGEVVSTIPTIGFNVETVQYNNIKFQVWDLGGQTSIRPYWRCYFPNTQAVIYVVDSSDTERLSIAKDEFHAILEEEELKDAVVLVYANKQDLPEALDDAAITEALSLHKIKSRQWAIFKTSAIKGEGIFEGLDWLSNTLKGRG</sequence>
<dbReference type="GO" id="GO:0005525">
    <property type="term" value="F:GTP binding"/>
    <property type="evidence" value="ECO:0007669"/>
    <property type="project" value="UniProtKB-KW"/>
</dbReference>
<comment type="subcellular location">
    <subcellularLocation>
        <location evidence="1">Golgi apparatus</location>
    </subcellularLocation>
</comment>
<feature type="binding site" evidence="14">
    <location>
        <position position="48"/>
    </location>
    <ligand>
        <name>Mg(2+)</name>
        <dbReference type="ChEBI" id="CHEBI:18420"/>
    </ligand>
</feature>